<dbReference type="PATRIC" id="fig|1121022.4.peg.3537"/>
<protein>
    <submittedName>
        <fullName evidence="4">Uncharacterized protein</fullName>
    </submittedName>
</protein>
<comment type="caution">
    <text evidence="4">The sequence shown here is derived from an EMBL/GenBank/DDBJ whole genome shotgun (WGS) entry which is preliminary data.</text>
</comment>
<dbReference type="AlphaFoldDB" id="V4PJ78"/>
<evidence type="ECO:0000259" key="3">
    <source>
        <dbReference type="Pfam" id="PF21104"/>
    </source>
</evidence>
<dbReference type="PANTHER" id="PTHR34987">
    <property type="entry name" value="C, PUTATIVE (AFU_ORTHOLOGUE AFUA_3G02880)-RELATED"/>
    <property type="match status" value="1"/>
</dbReference>
<dbReference type="STRING" id="1121022.GCA_000376105_04200"/>
<dbReference type="Gene3D" id="1.50.10.10">
    <property type="match status" value="1"/>
</dbReference>
<dbReference type="InterPro" id="IPR008928">
    <property type="entry name" value="6-hairpin_glycosidase_sf"/>
</dbReference>
<evidence type="ECO:0000256" key="1">
    <source>
        <dbReference type="SAM" id="SignalP"/>
    </source>
</evidence>
<feature type="chain" id="PRO_5004727175" evidence="1">
    <location>
        <begin position="28"/>
        <end position="560"/>
    </location>
</feature>
<gene>
    <name evidence="4" type="ORF">ABENE_17325</name>
</gene>
<organism evidence="4 5">
    <name type="scientific">Asticcacaulis benevestitus DSM 16100 = ATCC BAA-896</name>
    <dbReference type="NCBI Taxonomy" id="1121022"/>
    <lineage>
        <taxon>Bacteria</taxon>
        <taxon>Pseudomonadati</taxon>
        <taxon>Pseudomonadota</taxon>
        <taxon>Alphaproteobacteria</taxon>
        <taxon>Caulobacterales</taxon>
        <taxon>Caulobacteraceae</taxon>
        <taxon>Asticcacaulis</taxon>
    </lineage>
</organism>
<dbReference type="PANTHER" id="PTHR34987:SF4">
    <property type="entry name" value="ALPHA-L-RHAMNOSIDASE C-TERMINAL DOMAIN-CONTAINING PROTEIN"/>
    <property type="match status" value="1"/>
</dbReference>
<proteinExistence type="predicted"/>
<feature type="domain" description="Glycosyl hydrolase family 78 alpha-rhamnosidase N-terminal" evidence="3">
    <location>
        <begin position="71"/>
        <end position="212"/>
    </location>
</feature>
<feature type="signal peptide" evidence="1">
    <location>
        <begin position="1"/>
        <end position="27"/>
    </location>
</feature>
<dbReference type="Pfam" id="PF17389">
    <property type="entry name" value="Bac_rhamnosid6H"/>
    <property type="match status" value="1"/>
</dbReference>
<accession>V4PJ78</accession>
<dbReference type="SUPFAM" id="SSF48208">
    <property type="entry name" value="Six-hairpin glycosidases"/>
    <property type="match status" value="1"/>
</dbReference>
<dbReference type="InterPro" id="IPR035396">
    <property type="entry name" value="Bac_rhamnosid6H"/>
</dbReference>
<feature type="domain" description="Alpha-L-rhamnosidase six-hairpin glycosidase" evidence="2">
    <location>
        <begin position="232"/>
        <end position="554"/>
    </location>
</feature>
<dbReference type="InterPro" id="IPR049164">
    <property type="entry name" value="Glyco_hydro_78_N"/>
</dbReference>
<dbReference type="GO" id="GO:0005975">
    <property type="term" value="P:carbohydrate metabolic process"/>
    <property type="evidence" value="ECO:0007669"/>
    <property type="project" value="InterPro"/>
</dbReference>
<evidence type="ECO:0000259" key="2">
    <source>
        <dbReference type="Pfam" id="PF17389"/>
    </source>
</evidence>
<keyword evidence="5" id="KW-1185">Reference proteome</keyword>
<evidence type="ECO:0000313" key="4">
    <source>
        <dbReference type="EMBL" id="ESQ87264.1"/>
    </source>
</evidence>
<dbReference type="InterPro" id="IPR012341">
    <property type="entry name" value="6hp_glycosidase-like_sf"/>
</dbReference>
<dbReference type="eggNOG" id="COG3408">
    <property type="taxonomic scope" value="Bacteria"/>
</dbReference>
<dbReference type="Proteomes" id="UP000017837">
    <property type="component" value="Unassembled WGS sequence"/>
</dbReference>
<evidence type="ECO:0000313" key="5">
    <source>
        <dbReference type="Proteomes" id="UP000017837"/>
    </source>
</evidence>
<dbReference type="Pfam" id="PF21104">
    <property type="entry name" value="Glyco_hydro_78_N"/>
    <property type="match status" value="1"/>
</dbReference>
<name>V4PJ78_9CAUL</name>
<keyword evidence="1" id="KW-0732">Signal</keyword>
<sequence length="560" mass="61519">MNRRKALTLGGSLLAALAAGMARSAIAADDTAKDADQATRHEVATYAPPVDAFLALAEANKPRLNETVQAPLGLIQPVQDAAQPLSWRIETVGSADAIPGKVLKKGDSLIIDFGGHRTGNLSFHLEGVGRGVDAPARLRFVFGEVISDVAEPLHPYTGSLSEAWLPEEIVTIDYLPQSVRLPRRYAFRFVKVEVIDTSPNFGVSFRQIQAHALTSASGDLKPLPSGTPADLVRIDEVAAATLRDCMQTTFEDGPRRDQRLWTGDLRLQALTSYATFKNADLVKRCLYLIAAFPRSDGMVAGCVFEYPKPAHGHEFLADYAVFFGVTLADYLEATGDMETVRTLWPTAIRQLEVLKQYVGTDNVFAAPKDLWVFIDWHPTLDRTAAMQAIYIYGLKRLFDLGQKLGAASDVSDYAARIKAMEAAALQRFYDRKSGVFVSGPDKQVSLASHAWMSVAEVGTRTQRKQAFAKALATKDVVRPKTPYLNHYVVEGLLLCGLKSEALATLRAYWGGMIAAGADTFWEAYAPEQPRTAPYGDFHINSFCHAWSCTPSYLLRKYSFT</sequence>
<reference evidence="4 5" key="1">
    <citation type="journal article" date="2014" name="Nature">
        <title>Sequential evolution of bacterial morphology by co-option of a developmental regulator.</title>
        <authorList>
            <person name="Jiang C."/>
            <person name="Brown P.J."/>
            <person name="Ducret A."/>
            <person name="Brun Y.V."/>
        </authorList>
    </citation>
    <scope>NUCLEOTIDE SEQUENCE [LARGE SCALE GENOMIC DNA]</scope>
    <source>
        <strain evidence="4 5">DSM 16100</strain>
    </source>
</reference>
<dbReference type="EMBL" id="AWGB01000045">
    <property type="protein sequence ID" value="ESQ87264.1"/>
    <property type="molecule type" value="Genomic_DNA"/>
</dbReference>
<dbReference type="RefSeq" id="WP_018083881.1">
    <property type="nucleotide sequence ID" value="NZ_AQWM01000049.1"/>
</dbReference>